<gene>
    <name evidence="3" type="ORF">A5N45_05190</name>
    <name evidence="2" type="ORF">ERS019209_00486</name>
    <name evidence="4" type="ORF">NCTC13734_01169</name>
    <name evidence="7" type="ORF">SAMEA104154639_02056</name>
    <name evidence="6" type="ORF">SAMEA2696453_02005</name>
    <name evidence="5" type="ORF">SAMEA2783718_01663</name>
</gene>
<organism evidence="2 8">
    <name type="scientific">Streptococcus pneumoniae</name>
    <dbReference type="NCBI Taxonomy" id="1313"/>
    <lineage>
        <taxon>Bacteria</taxon>
        <taxon>Bacillati</taxon>
        <taxon>Bacillota</taxon>
        <taxon>Bacilli</taxon>
        <taxon>Lactobacillales</taxon>
        <taxon>Streptococcaceae</taxon>
        <taxon>Streptococcus</taxon>
    </lineage>
</organism>
<dbReference type="Proteomes" id="UP000048507">
    <property type="component" value="Unassembled WGS sequence"/>
</dbReference>
<dbReference type="Proteomes" id="UP000310822">
    <property type="component" value="Unassembled WGS sequence"/>
</dbReference>
<reference evidence="11 12" key="4">
    <citation type="submission" date="2019-04" db="EMBL/GenBank/DDBJ databases">
        <authorList>
            <consortium name="Pathogen Informatics"/>
        </authorList>
    </citation>
    <scope>NUCLEOTIDE SEQUENCE [LARGE SCALE GENOMIC DNA]</scope>
    <source>
        <strain evidence="7 13">GPSC38</strain>
        <strain evidence="6 12">GPSC47</strain>
        <strain evidence="5 11">GPSC54</strain>
    </source>
</reference>
<keyword evidence="1" id="KW-0812">Transmembrane</keyword>
<feature type="transmembrane region" description="Helical" evidence="1">
    <location>
        <begin position="167"/>
        <end position="186"/>
    </location>
</feature>
<dbReference type="PANTHER" id="PTHR36833">
    <property type="entry name" value="SLR0610 PROTEIN-RELATED"/>
    <property type="match status" value="1"/>
</dbReference>
<protein>
    <submittedName>
        <fullName evidence="2 3">ABC transporter permease</fullName>
    </submittedName>
</protein>
<evidence type="ECO:0000313" key="12">
    <source>
        <dbReference type="Proteomes" id="UP000312530"/>
    </source>
</evidence>
<evidence type="ECO:0000313" key="9">
    <source>
        <dbReference type="Proteomes" id="UP000214939"/>
    </source>
</evidence>
<name>A0A0B7M812_STREE</name>
<feature type="transmembrane region" description="Helical" evidence="1">
    <location>
        <begin position="198"/>
        <end position="216"/>
    </location>
</feature>
<dbReference type="Proteomes" id="UP000312530">
    <property type="component" value="Unassembled WGS sequence"/>
</dbReference>
<evidence type="ECO:0000313" key="4">
    <source>
        <dbReference type="EMBL" id="SUN86529.1"/>
    </source>
</evidence>
<dbReference type="Proteomes" id="UP000314170">
    <property type="component" value="Unassembled WGS sequence"/>
</dbReference>
<evidence type="ECO:0000313" key="5">
    <source>
        <dbReference type="EMBL" id="VNB61191.1"/>
    </source>
</evidence>
<proteinExistence type="predicted"/>
<dbReference type="EMBL" id="CFFA01000003">
    <property type="protein sequence ID" value="CEX62080.1"/>
    <property type="molecule type" value="Genomic_DNA"/>
</dbReference>
<feature type="transmembrane region" description="Helical" evidence="1">
    <location>
        <begin position="26"/>
        <end position="48"/>
    </location>
</feature>
<dbReference type="Proteomes" id="UP000214939">
    <property type="component" value="Unassembled WGS sequence"/>
</dbReference>
<reference evidence="3 9" key="2">
    <citation type="submission" date="2017-07" db="EMBL/GenBank/DDBJ databases">
        <title>Invasive disease caused simultaneously by more than one serotype of Streptococcus pneumoniae, South Africa.</title>
        <authorList>
            <person name="Ndlangisa K."/>
            <person name="Du Plessis M."/>
            <person name="Von Gottberg A."/>
        </authorList>
    </citation>
    <scope>NUCLEOTIDE SEQUENCE [LARGE SCALE GENOMIC DNA]</scope>
    <source>
        <strain evidence="3 9">8227-15B</strain>
    </source>
</reference>
<evidence type="ECO:0000313" key="7">
    <source>
        <dbReference type="EMBL" id="VSJ55063.1"/>
    </source>
</evidence>
<dbReference type="EMBL" id="CABBZR010000027">
    <property type="protein sequence ID" value="VSJ55063.1"/>
    <property type="molecule type" value="Genomic_DNA"/>
</dbReference>
<reference evidence="4 10" key="3">
    <citation type="submission" date="2018-06" db="EMBL/GenBank/DDBJ databases">
        <authorList>
            <consortium name="Pathogen Informatics"/>
            <person name="Doyle S."/>
        </authorList>
    </citation>
    <scope>NUCLEOTIDE SEQUENCE [LARGE SCALE GENOMIC DNA]</scope>
    <source>
        <strain evidence="4 10">NCTC13734</strain>
    </source>
</reference>
<dbReference type="EMBL" id="CAAULE010000023">
    <property type="protein sequence ID" value="VOG86993.1"/>
    <property type="molecule type" value="Genomic_DNA"/>
</dbReference>
<evidence type="ECO:0000313" key="2">
    <source>
        <dbReference type="EMBL" id="CEX62080.1"/>
    </source>
</evidence>
<evidence type="ECO:0000256" key="1">
    <source>
        <dbReference type="SAM" id="Phobius"/>
    </source>
</evidence>
<evidence type="ECO:0000313" key="8">
    <source>
        <dbReference type="Proteomes" id="UP000048507"/>
    </source>
</evidence>
<dbReference type="RefSeq" id="WP_000760754.1">
    <property type="nucleotide sequence ID" value="NZ_AP018938.1"/>
</dbReference>
<reference evidence="2 8" key="1">
    <citation type="submission" date="2015-03" db="EMBL/GenBank/DDBJ databases">
        <authorList>
            <consortium name="Pathogen Informatics"/>
            <person name="Murphy D."/>
        </authorList>
    </citation>
    <scope>NUCLEOTIDE SEQUENCE [LARGE SCALE GENOMIC DNA]</scope>
    <source>
        <strain evidence="2">SMRU51</strain>
        <strain evidence="8">type strain: N</strain>
    </source>
</reference>
<dbReference type="OMA" id="WIGNYRV"/>
<dbReference type="AlphaFoldDB" id="A0A0B7M812"/>
<dbReference type="Pfam" id="PF06182">
    <property type="entry name" value="ABC2_membrane_6"/>
    <property type="match status" value="1"/>
</dbReference>
<keyword evidence="1" id="KW-1133">Transmembrane helix</keyword>
<feature type="transmembrane region" description="Helical" evidence="1">
    <location>
        <begin position="228"/>
        <end position="249"/>
    </location>
</feature>
<dbReference type="EMBL" id="NNBW01000060">
    <property type="protein sequence ID" value="OYL29229.1"/>
    <property type="molecule type" value="Genomic_DNA"/>
</dbReference>
<evidence type="ECO:0000313" key="3">
    <source>
        <dbReference type="EMBL" id="OYL29229.1"/>
    </source>
</evidence>
<dbReference type="InterPro" id="IPR010390">
    <property type="entry name" value="ABC-2_transporter-like"/>
</dbReference>
<dbReference type="PANTHER" id="PTHR36833:SF1">
    <property type="entry name" value="INTEGRAL MEMBRANE TRANSPORT PROTEIN"/>
    <property type="match status" value="1"/>
</dbReference>
<dbReference type="Proteomes" id="UP000254854">
    <property type="component" value="Unassembled WGS sequence"/>
</dbReference>
<dbReference type="EMBL" id="UHFW01000006">
    <property type="protein sequence ID" value="SUN86529.1"/>
    <property type="molecule type" value="Genomic_DNA"/>
</dbReference>
<sequence length="261" mass="30285">MKKYQRMHLIFIRQYLKQIMEYKADFLVGVVGVFLTQGLNMLFLNILFQHIPLLDGWSFHQVAFIYGFSLIPKGIDHLFFDNLWALGQHLIRKGEFDKYLTRPISPLFHILVETFQIDALGELLVGVLLLLMTITSLTWTWAKVFLFLISIPFATLIYTSLKIVTASIAFWTKQSGAIIYIFYMFNDFAKYPIAIYHSFLRWLISFIIPFAFTAYYPASYFLKDKDGLFNIGGLILISLIFFTLSLKLWNKGLDAYESAGS</sequence>
<accession>A0A0B7M812</accession>
<dbReference type="EMBL" id="CAASIK010000011">
    <property type="protein sequence ID" value="VNB61191.1"/>
    <property type="molecule type" value="Genomic_DNA"/>
</dbReference>
<evidence type="ECO:0000313" key="13">
    <source>
        <dbReference type="Proteomes" id="UP000314170"/>
    </source>
</evidence>
<evidence type="ECO:0000313" key="11">
    <source>
        <dbReference type="Proteomes" id="UP000310822"/>
    </source>
</evidence>
<evidence type="ECO:0000313" key="6">
    <source>
        <dbReference type="EMBL" id="VOG86993.1"/>
    </source>
</evidence>
<keyword evidence="1" id="KW-0472">Membrane</keyword>
<evidence type="ECO:0000313" key="10">
    <source>
        <dbReference type="Proteomes" id="UP000254854"/>
    </source>
</evidence>